<protein>
    <submittedName>
        <fullName evidence="1">Uncharacterized protein</fullName>
    </submittedName>
</protein>
<evidence type="ECO:0000313" key="2">
    <source>
        <dbReference type="Proteomes" id="UP000683360"/>
    </source>
</evidence>
<name>A0A8S3UB89_MYTED</name>
<dbReference type="EMBL" id="CAJPWZ010002522">
    <property type="protein sequence ID" value="CAG2239502.1"/>
    <property type="molecule type" value="Genomic_DNA"/>
</dbReference>
<gene>
    <name evidence="1" type="ORF">MEDL_51860</name>
</gene>
<keyword evidence="2" id="KW-1185">Reference proteome</keyword>
<comment type="caution">
    <text evidence="1">The sequence shown here is derived from an EMBL/GenBank/DDBJ whole genome shotgun (WGS) entry which is preliminary data.</text>
</comment>
<dbReference type="AlphaFoldDB" id="A0A8S3UB89"/>
<dbReference type="Proteomes" id="UP000683360">
    <property type="component" value="Unassembled WGS sequence"/>
</dbReference>
<accession>A0A8S3UB89</accession>
<organism evidence="1 2">
    <name type="scientific">Mytilus edulis</name>
    <name type="common">Blue mussel</name>
    <dbReference type="NCBI Taxonomy" id="6550"/>
    <lineage>
        <taxon>Eukaryota</taxon>
        <taxon>Metazoa</taxon>
        <taxon>Spiralia</taxon>
        <taxon>Lophotrochozoa</taxon>
        <taxon>Mollusca</taxon>
        <taxon>Bivalvia</taxon>
        <taxon>Autobranchia</taxon>
        <taxon>Pteriomorphia</taxon>
        <taxon>Mytilida</taxon>
        <taxon>Mytiloidea</taxon>
        <taxon>Mytilidae</taxon>
        <taxon>Mytilinae</taxon>
        <taxon>Mytilus</taxon>
    </lineage>
</organism>
<dbReference type="OrthoDB" id="6112132at2759"/>
<reference evidence="1" key="1">
    <citation type="submission" date="2021-03" db="EMBL/GenBank/DDBJ databases">
        <authorList>
            <person name="Bekaert M."/>
        </authorList>
    </citation>
    <scope>NUCLEOTIDE SEQUENCE</scope>
</reference>
<sequence length="335" mass="38570">MATEDNERCARCCMVVLDVFNAMMQDLMQHQPIPAPVLYQMIMRDNYFRKHKLNSDEIHTIQTLQSEDFRILIPRPTRNWGSKPLPQEVDIGDDVERIRRKRNSFVHQISAKKSEEGMNKFFIASLEIGKRIDKYLNKTDQGGHEQTIKRFQSCSMERRTADKYIEDTKKIESLEETMMVQVDGIKMHFYEGKSIANLAAMVKDCVDGEHMTPVQIIFHGVKDPDQQTELLNRLGSQKLSTADIKFISATQSCIAVSVLIRNTVLVNSRRLLTEVDNFVQKIVSSTGMMFFLEKDLNIVVVSSEGKLLKLEFISNEIVLMIFNPFSHIDLLIFSL</sequence>
<evidence type="ECO:0000313" key="1">
    <source>
        <dbReference type="EMBL" id="CAG2239502.1"/>
    </source>
</evidence>
<proteinExistence type="predicted"/>